<sequence length="159" mass="16219">MVELLVAACLGLLVWGVVLQALVADGQRVERLVRLVRERRQQRRVLALLRGDLLRAQRVDLAVGTGAACGLGGRAPVLQLSTLEGPITYTVGVAPSAIRRGPEPCAAGWARPAGTGGHCGAGWAAAPAAAAGAAALRGGHQADRDGDAGGGALKGRLYF</sequence>
<name>A0ABU5SV48_9CYAN</name>
<dbReference type="RefSeq" id="WP_323356455.1">
    <property type="nucleotide sequence ID" value="NZ_JAYGHY010000017.1"/>
</dbReference>
<keyword evidence="2" id="KW-1185">Reference proteome</keyword>
<proteinExistence type="predicted"/>
<reference evidence="1 2" key="1">
    <citation type="submission" date="2023-12" db="EMBL/GenBank/DDBJ databases">
        <title>Baltic Sea Cyanobacteria.</title>
        <authorList>
            <person name="Delbaje E."/>
            <person name="Fewer D.P."/>
            <person name="Shishido T.K."/>
        </authorList>
    </citation>
    <scope>NUCLEOTIDE SEQUENCE [LARGE SCALE GENOMIC DNA]</scope>
    <source>
        <strain evidence="1 2">UHCC 0281</strain>
    </source>
</reference>
<protein>
    <submittedName>
        <fullName evidence="1">Uncharacterized protein</fullName>
    </submittedName>
</protein>
<evidence type="ECO:0000313" key="2">
    <source>
        <dbReference type="Proteomes" id="UP001302329"/>
    </source>
</evidence>
<dbReference type="EMBL" id="JAYGHY010000017">
    <property type="protein sequence ID" value="MEA5442379.1"/>
    <property type="molecule type" value="Genomic_DNA"/>
</dbReference>
<organism evidence="1 2">
    <name type="scientific">Cyanobium gracile UHCC 0281</name>
    <dbReference type="NCBI Taxonomy" id="3110309"/>
    <lineage>
        <taxon>Bacteria</taxon>
        <taxon>Bacillati</taxon>
        <taxon>Cyanobacteriota</taxon>
        <taxon>Cyanophyceae</taxon>
        <taxon>Synechococcales</taxon>
        <taxon>Prochlorococcaceae</taxon>
        <taxon>Cyanobium</taxon>
    </lineage>
</organism>
<evidence type="ECO:0000313" key="1">
    <source>
        <dbReference type="EMBL" id="MEA5442379.1"/>
    </source>
</evidence>
<comment type="caution">
    <text evidence="1">The sequence shown here is derived from an EMBL/GenBank/DDBJ whole genome shotgun (WGS) entry which is preliminary data.</text>
</comment>
<dbReference type="Proteomes" id="UP001302329">
    <property type="component" value="Unassembled WGS sequence"/>
</dbReference>
<gene>
    <name evidence="1" type="ORF">VB739_07430</name>
</gene>
<accession>A0ABU5SV48</accession>